<evidence type="ECO:0000256" key="13">
    <source>
        <dbReference type="ARBA" id="ARBA00023237"/>
    </source>
</evidence>
<evidence type="ECO:0000313" key="18">
    <source>
        <dbReference type="Proteomes" id="UP000826725"/>
    </source>
</evidence>
<dbReference type="GO" id="GO:0015159">
    <property type="term" value="F:polysaccharide transmembrane transporter activity"/>
    <property type="evidence" value="ECO:0007669"/>
    <property type="project" value="InterPro"/>
</dbReference>
<keyword evidence="7" id="KW-0732">Signal</keyword>
<dbReference type="Proteomes" id="UP000826725">
    <property type="component" value="Chromosome"/>
</dbReference>
<proteinExistence type="inferred from homology"/>
<dbReference type="PANTHER" id="PTHR33619">
    <property type="entry name" value="POLYSACCHARIDE EXPORT PROTEIN GFCE-RELATED"/>
    <property type="match status" value="1"/>
</dbReference>
<comment type="similarity">
    <text evidence="2">Belongs to the BexD/CtrA/VexA family.</text>
</comment>
<feature type="domain" description="SLBB" evidence="16">
    <location>
        <begin position="217"/>
        <end position="295"/>
    </location>
</feature>
<evidence type="ECO:0000256" key="6">
    <source>
        <dbReference type="ARBA" id="ARBA00022692"/>
    </source>
</evidence>
<sequence length="300" mass="32980">MKGKGFGLYTAVSVLFLFILLTGEWISAGESYSLGPGDIISAFIFAGGEQQIAVDLTVSDRGYVNFPFIGSIMARGMTSSELEHAVSIPLKKDYFVDPQIHIRIKEYHSLHFSISGAVKKPGKYEMKAATTIMDLIAKAEGVTLERGNIAYILRESLDFTGKKKSDKEKGAEKGYQPIKVNLLKLLDEGDMSHNITLVPGDSVYIPLAKGLNQDESKVYVSGEVKKPDLYTYQPGLTALSVCIMAGGFDKYAAPNRTTIVRIENGEQKVIKIDLEEVIKGKIQDLPLKPGDRINVPESWL</sequence>
<dbReference type="InterPro" id="IPR049712">
    <property type="entry name" value="Poly_export"/>
</dbReference>
<evidence type="ECO:0000256" key="14">
    <source>
        <dbReference type="ARBA" id="ARBA00023288"/>
    </source>
</evidence>
<keyword evidence="14" id="KW-0449">Lipoprotein</keyword>
<keyword evidence="6" id="KW-0812">Transmembrane</keyword>
<gene>
    <name evidence="17" type="ORF">DGMP_18660</name>
</gene>
<evidence type="ECO:0000256" key="2">
    <source>
        <dbReference type="ARBA" id="ARBA00009450"/>
    </source>
</evidence>
<name>A0A8D5JDJ0_9BACT</name>
<evidence type="ECO:0000313" key="17">
    <source>
        <dbReference type="EMBL" id="BCL61173.1"/>
    </source>
</evidence>
<keyword evidence="4" id="KW-1134">Transmembrane beta strand</keyword>
<dbReference type="GO" id="GO:0006811">
    <property type="term" value="P:monoatomic ion transport"/>
    <property type="evidence" value="ECO:0007669"/>
    <property type="project" value="UniProtKB-KW"/>
</dbReference>
<dbReference type="PANTHER" id="PTHR33619:SF3">
    <property type="entry name" value="POLYSACCHARIDE EXPORT PROTEIN GFCE-RELATED"/>
    <property type="match status" value="1"/>
</dbReference>
<dbReference type="EMBL" id="AP024086">
    <property type="protein sequence ID" value="BCL61173.1"/>
    <property type="molecule type" value="Genomic_DNA"/>
</dbReference>
<feature type="domain" description="SLBB" evidence="16">
    <location>
        <begin position="112"/>
        <end position="205"/>
    </location>
</feature>
<keyword evidence="10" id="KW-0626">Porin</keyword>
<keyword evidence="5" id="KW-0762">Sugar transport</keyword>
<keyword evidence="3" id="KW-0813">Transport</keyword>
<reference evidence="17" key="1">
    <citation type="submission" date="2020-09" db="EMBL/GenBank/DDBJ databases">
        <title>Desulfogranum mesoprofundum gen. nov., sp. nov., a novel mesophilic, sulfate-reducing chemolithoautotroph isolated from a deep-sea hydrothermal vent chimney in the Suiyo Seamount.</title>
        <authorList>
            <person name="Hashimoto Y."/>
            <person name="Nakagawa S."/>
        </authorList>
    </citation>
    <scope>NUCLEOTIDE SEQUENCE</scope>
    <source>
        <strain evidence="17">KT2</strain>
    </source>
</reference>
<keyword evidence="12" id="KW-0564">Palmitate</keyword>
<evidence type="ECO:0000256" key="7">
    <source>
        <dbReference type="ARBA" id="ARBA00022729"/>
    </source>
</evidence>
<comment type="subcellular location">
    <subcellularLocation>
        <location evidence="1">Cell outer membrane</location>
        <topology evidence="1">Multi-pass membrane protein</topology>
    </subcellularLocation>
</comment>
<dbReference type="InterPro" id="IPR003715">
    <property type="entry name" value="Poly_export_N"/>
</dbReference>
<keyword evidence="18" id="KW-1185">Reference proteome</keyword>
<evidence type="ECO:0000256" key="8">
    <source>
        <dbReference type="ARBA" id="ARBA00023047"/>
    </source>
</evidence>
<protein>
    <recommendedName>
        <fullName evidence="19">Polysaccharide export protein</fullName>
    </recommendedName>
</protein>
<dbReference type="KEGG" id="dbk:DGMP_18660"/>
<keyword evidence="11" id="KW-0472">Membrane</keyword>
<keyword evidence="9" id="KW-0406">Ion transport</keyword>
<keyword evidence="13" id="KW-0998">Cell outer membrane</keyword>
<evidence type="ECO:0000259" key="15">
    <source>
        <dbReference type="Pfam" id="PF02563"/>
    </source>
</evidence>
<evidence type="ECO:0000256" key="3">
    <source>
        <dbReference type="ARBA" id="ARBA00022448"/>
    </source>
</evidence>
<dbReference type="Pfam" id="PF22461">
    <property type="entry name" value="SLBB_2"/>
    <property type="match status" value="2"/>
</dbReference>
<feature type="domain" description="Polysaccharide export protein N-terminal" evidence="15">
    <location>
        <begin position="29"/>
        <end position="104"/>
    </location>
</feature>
<evidence type="ECO:0000256" key="10">
    <source>
        <dbReference type="ARBA" id="ARBA00023114"/>
    </source>
</evidence>
<organism evidence="17 18">
    <name type="scientific">Desulfomarina profundi</name>
    <dbReference type="NCBI Taxonomy" id="2772557"/>
    <lineage>
        <taxon>Bacteria</taxon>
        <taxon>Pseudomonadati</taxon>
        <taxon>Thermodesulfobacteriota</taxon>
        <taxon>Desulfobulbia</taxon>
        <taxon>Desulfobulbales</taxon>
        <taxon>Desulfobulbaceae</taxon>
        <taxon>Desulfomarina</taxon>
    </lineage>
</organism>
<dbReference type="AlphaFoldDB" id="A0A8D5JDJ0"/>
<dbReference type="RefSeq" id="WP_228857209.1">
    <property type="nucleotide sequence ID" value="NZ_AP024086.1"/>
</dbReference>
<keyword evidence="8" id="KW-0625">Polysaccharide transport</keyword>
<evidence type="ECO:0008006" key="19">
    <source>
        <dbReference type="Google" id="ProtNLM"/>
    </source>
</evidence>
<dbReference type="GO" id="GO:0009279">
    <property type="term" value="C:cell outer membrane"/>
    <property type="evidence" value="ECO:0007669"/>
    <property type="project" value="UniProtKB-SubCell"/>
</dbReference>
<evidence type="ECO:0000256" key="11">
    <source>
        <dbReference type="ARBA" id="ARBA00023136"/>
    </source>
</evidence>
<evidence type="ECO:0000256" key="1">
    <source>
        <dbReference type="ARBA" id="ARBA00004571"/>
    </source>
</evidence>
<dbReference type="GO" id="GO:0046930">
    <property type="term" value="C:pore complex"/>
    <property type="evidence" value="ECO:0007669"/>
    <property type="project" value="UniProtKB-KW"/>
</dbReference>
<evidence type="ECO:0000256" key="4">
    <source>
        <dbReference type="ARBA" id="ARBA00022452"/>
    </source>
</evidence>
<evidence type="ECO:0000256" key="5">
    <source>
        <dbReference type="ARBA" id="ARBA00022597"/>
    </source>
</evidence>
<evidence type="ECO:0000259" key="16">
    <source>
        <dbReference type="Pfam" id="PF22461"/>
    </source>
</evidence>
<evidence type="ECO:0000256" key="12">
    <source>
        <dbReference type="ARBA" id="ARBA00023139"/>
    </source>
</evidence>
<accession>A0A8D5JDJ0</accession>
<evidence type="ECO:0000256" key="9">
    <source>
        <dbReference type="ARBA" id="ARBA00023065"/>
    </source>
</evidence>
<dbReference type="Pfam" id="PF02563">
    <property type="entry name" value="Poly_export"/>
    <property type="match status" value="1"/>
</dbReference>
<dbReference type="InterPro" id="IPR054765">
    <property type="entry name" value="SLBB_dom"/>
</dbReference>
<dbReference type="GO" id="GO:0015288">
    <property type="term" value="F:porin activity"/>
    <property type="evidence" value="ECO:0007669"/>
    <property type="project" value="UniProtKB-KW"/>
</dbReference>